<evidence type="ECO:0000256" key="5">
    <source>
        <dbReference type="ARBA" id="ARBA00023136"/>
    </source>
</evidence>
<keyword evidence="3 6" id="KW-0812">Transmembrane</keyword>
<feature type="transmembrane region" description="Helical" evidence="6">
    <location>
        <begin position="39"/>
        <end position="58"/>
    </location>
</feature>
<organism evidence="7 8">
    <name type="scientific">Limimaricola litoreus</name>
    <dbReference type="NCBI Taxonomy" id="2955316"/>
    <lineage>
        <taxon>Bacteria</taxon>
        <taxon>Pseudomonadati</taxon>
        <taxon>Pseudomonadota</taxon>
        <taxon>Alphaproteobacteria</taxon>
        <taxon>Rhodobacterales</taxon>
        <taxon>Paracoccaceae</taxon>
        <taxon>Limimaricola</taxon>
    </lineage>
</organism>
<dbReference type="GO" id="GO:0005886">
    <property type="term" value="C:plasma membrane"/>
    <property type="evidence" value="ECO:0007669"/>
    <property type="project" value="UniProtKB-SubCell"/>
</dbReference>
<evidence type="ECO:0000256" key="2">
    <source>
        <dbReference type="ARBA" id="ARBA00022475"/>
    </source>
</evidence>
<evidence type="ECO:0000256" key="1">
    <source>
        <dbReference type="ARBA" id="ARBA00004651"/>
    </source>
</evidence>
<keyword evidence="8" id="KW-1185">Reference proteome</keyword>
<evidence type="ECO:0000313" key="7">
    <source>
        <dbReference type="EMBL" id="MCP1170246.1"/>
    </source>
</evidence>
<keyword evidence="2" id="KW-1003">Cell membrane</keyword>
<proteinExistence type="predicted"/>
<feature type="transmembrane region" description="Helical" evidence="6">
    <location>
        <begin position="65"/>
        <end position="83"/>
    </location>
</feature>
<evidence type="ECO:0000256" key="4">
    <source>
        <dbReference type="ARBA" id="ARBA00022989"/>
    </source>
</evidence>
<feature type="transmembrane region" description="Helical" evidence="6">
    <location>
        <begin position="167"/>
        <end position="187"/>
    </location>
</feature>
<reference evidence="7" key="1">
    <citation type="submission" date="2022-06" db="EMBL/GenBank/DDBJ databases">
        <title>Limimaricola sediminis sp. nov., isolated from an intertidal sediment.</title>
        <authorList>
            <person name="Shao X."/>
        </authorList>
    </citation>
    <scope>NUCLEOTIDE SEQUENCE</scope>
    <source>
        <strain evidence="7">ASW11-118</strain>
    </source>
</reference>
<protein>
    <submittedName>
        <fullName evidence="7">Cytochrome c oxidase assembly protein</fullName>
    </submittedName>
</protein>
<comment type="caution">
    <text evidence="7">The sequence shown here is derived from an EMBL/GenBank/DDBJ whole genome shotgun (WGS) entry which is preliminary data.</text>
</comment>
<name>A0A9X2FRA0_9RHOB</name>
<dbReference type="InterPro" id="IPR019108">
    <property type="entry name" value="Caa3_assmbl_CtaG-rel"/>
</dbReference>
<gene>
    <name evidence="7" type="ORF">NHG85_17210</name>
</gene>
<evidence type="ECO:0000313" key="8">
    <source>
        <dbReference type="Proteomes" id="UP001139477"/>
    </source>
</evidence>
<feature type="transmembrane region" description="Helical" evidence="6">
    <location>
        <begin position="124"/>
        <end position="147"/>
    </location>
</feature>
<keyword evidence="4 6" id="KW-1133">Transmembrane helix</keyword>
<feature type="transmembrane region" description="Helical" evidence="6">
    <location>
        <begin position="7"/>
        <end position="27"/>
    </location>
</feature>
<evidence type="ECO:0000256" key="6">
    <source>
        <dbReference type="SAM" id="Phobius"/>
    </source>
</evidence>
<sequence length="199" mass="20915">MPVSPGAIRPVPLILGLGLLAAVWVAPRAMWFDGPFAGHMLRHMVLVALAAPLLVLGWPALGRALAPGPLIAAVLEFAVVWAWHLPRAHALSYEAAPWFVAEQASFLLAGLLVWAGCLRAAHPLAGAGGLLLTSMHMTLLGALLILAPRDLYAAWCGLMPNLTGQQMGGMIMLGIGTPVYLVAGLWLTSRAVNEKEAAA</sequence>
<dbReference type="Pfam" id="PF09678">
    <property type="entry name" value="Caa3_CtaG"/>
    <property type="match status" value="1"/>
</dbReference>
<keyword evidence="5 6" id="KW-0472">Membrane</keyword>
<comment type="subcellular location">
    <subcellularLocation>
        <location evidence="1">Cell membrane</location>
        <topology evidence="1">Multi-pass membrane protein</topology>
    </subcellularLocation>
</comment>
<evidence type="ECO:0000256" key="3">
    <source>
        <dbReference type="ARBA" id="ARBA00022692"/>
    </source>
</evidence>
<feature type="transmembrane region" description="Helical" evidence="6">
    <location>
        <begin position="95"/>
        <end position="117"/>
    </location>
</feature>
<dbReference type="RefSeq" id="WP_253334747.1">
    <property type="nucleotide sequence ID" value="NZ_JAMYXC010000275.1"/>
</dbReference>
<dbReference type="EMBL" id="JAMYXC010000275">
    <property type="protein sequence ID" value="MCP1170246.1"/>
    <property type="molecule type" value="Genomic_DNA"/>
</dbReference>
<dbReference type="Proteomes" id="UP001139477">
    <property type="component" value="Unassembled WGS sequence"/>
</dbReference>
<dbReference type="AlphaFoldDB" id="A0A9X2FRA0"/>
<accession>A0A9X2FRA0</accession>